<comment type="similarity">
    <text evidence="3 12">Belongs to the ExbD/TolR family.</text>
</comment>
<evidence type="ECO:0000256" key="1">
    <source>
        <dbReference type="ARBA" id="ARBA00003540"/>
    </source>
</evidence>
<dbReference type="GO" id="GO:0015031">
    <property type="term" value="P:protein transport"/>
    <property type="evidence" value="ECO:0007669"/>
    <property type="project" value="UniProtKB-KW"/>
</dbReference>
<evidence type="ECO:0000256" key="7">
    <source>
        <dbReference type="ARBA" id="ARBA00022519"/>
    </source>
</evidence>
<comment type="subcellular location">
    <subcellularLocation>
        <location evidence="2">Cell inner membrane</location>
        <topology evidence="2">Single-pass type II membrane protein</topology>
    </subcellularLocation>
    <subcellularLocation>
        <location evidence="12">Cell membrane</location>
        <topology evidence="12">Single-pass type II membrane protein</topology>
    </subcellularLocation>
</comment>
<evidence type="ECO:0000256" key="6">
    <source>
        <dbReference type="ARBA" id="ARBA00022475"/>
    </source>
</evidence>
<evidence type="ECO:0000313" key="14">
    <source>
        <dbReference type="EMBL" id="MBB5207681.1"/>
    </source>
</evidence>
<keyword evidence="15" id="KW-1185">Reference proteome</keyword>
<dbReference type="Pfam" id="PF02472">
    <property type="entry name" value="ExbD"/>
    <property type="match status" value="1"/>
</dbReference>
<dbReference type="EMBL" id="JACHHP010000002">
    <property type="protein sequence ID" value="MBB5207681.1"/>
    <property type="molecule type" value="Genomic_DNA"/>
</dbReference>
<keyword evidence="6" id="KW-1003">Cell membrane</keyword>
<accession>A0A7W8FZ07</accession>
<evidence type="ECO:0000256" key="12">
    <source>
        <dbReference type="RuleBase" id="RU003879"/>
    </source>
</evidence>
<sequence>MAFATASNGNTAMSDINVTPLVDVMLVLLIIFMLTTPLLSQRIGLDLPQVPDAAPPPPQVDPIRLRIDAGGALTWNDTPLSERALMPSLQVEATREPQPVLEVETSPDASYGRLTEVLAVAKNAGMVRIGFVD</sequence>
<keyword evidence="11 13" id="KW-0472">Membrane</keyword>
<organism evidence="14 15">
    <name type="scientific">Chiayiivirga flava</name>
    <dbReference type="NCBI Taxonomy" id="659595"/>
    <lineage>
        <taxon>Bacteria</taxon>
        <taxon>Pseudomonadati</taxon>
        <taxon>Pseudomonadota</taxon>
        <taxon>Gammaproteobacteria</taxon>
        <taxon>Lysobacterales</taxon>
        <taxon>Lysobacteraceae</taxon>
        <taxon>Chiayiivirga</taxon>
    </lineage>
</organism>
<keyword evidence="10 13" id="KW-1133">Transmembrane helix</keyword>
<comment type="caution">
    <text evidence="14">The sequence shown here is derived from an EMBL/GenBank/DDBJ whole genome shotgun (WGS) entry which is preliminary data.</text>
</comment>
<keyword evidence="5 12" id="KW-0813">Transport</keyword>
<evidence type="ECO:0000256" key="9">
    <source>
        <dbReference type="ARBA" id="ARBA00022927"/>
    </source>
</evidence>
<dbReference type="InterPro" id="IPR003400">
    <property type="entry name" value="ExbD"/>
</dbReference>
<dbReference type="GO" id="GO:0005886">
    <property type="term" value="C:plasma membrane"/>
    <property type="evidence" value="ECO:0007669"/>
    <property type="project" value="UniProtKB-SubCell"/>
</dbReference>
<evidence type="ECO:0000256" key="4">
    <source>
        <dbReference type="ARBA" id="ARBA00011471"/>
    </source>
</evidence>
<proteinExistence type="inferred from homology"/>
<dbReference type="Gene3D" id="3.30.420.270">
    <property type="match status" value="1"/>
</dbReference>
<comment type="subunit">
    <text evidence="4">The accessory proteins ExbB and ExbD seem to form a complex with TonB.</text>
</comment>
<feature type="transmembrane region" description="Helical" evidence="13">
    <location>
        <begin position="20"/>
        <end position="39"/>
    </location>
</feature>
<dbReference type="GO" id="GO:0022857">
    <property type="term" value="F:transmembrane transporter activity"/>
    <property type="evidence" value="ECO:0007669"/>
    <property type="project" value="InterPro"/>
</dbReference>
<keyword evidence="8 12" id="KW-0812">Transmembrane</keyword>
<protein>
    <submittedName>
        <fullName evidence="14">Biopolymer transport protein ExbD</fullName>
    </submittedName>
</protein>
<evidence type="ECO:0000256" key="5">
    <source>
        <dbReference type="ARBA" id="ARBA00022448"/>
    </source>
</evidence>
<name>A0A7W8FZ07_9GAMM</name>
<dbReference type="PANTHER" id="PTHR30558">
    <property type="entry name" value="EXBD MEMBRANE COMPONENT OF PMF-DRIVEN MACROMOLECULE IMPORT SYSTEM"/>
    <property type="match status" value="1"/>
</dbReference>
<dbReference type="Proteomes" id="UP000521199">
    <property type="component" value="Unassembled WGS sequence"/>
</dbReference>
<evidence type="ECO:0000256" key="8">
    <source>
        <dbReference type="ARBA" id="ARBA00022692"/>
    </source>
</evidence>
<evidence type="ECO:0000256" key="10">
    <source>
        <dbReference type="ARBA" id="ARBA00022989"/>
    </source>
</evidence>
<dbReference type="AlphaFoldDB" id="A0A7W8FZ07"/>
<dbReference type="RefSeq" id="WP_183960219.1">
    <property type="nucleotide sequence ID" value="NZ_JACHHP010000002.1"/>
</dbReference>
<evidence type="ECO:0000256" key="13">
    <source>
        <dbReference type="SAM" id="Phobius"/>
    </source>
</evidence>
<keyword evidence="9 12" id="KW-0653">Protein transport</keyword>
<evidence type="ECO:0000313" key="15">
    <source>
        <dbReference type="Proteomes" id="UP000521199"/>
    </source>
</evidence>
<evidence type="ECO:0000256" key="11">
    <source>
        <dbReference type="ARBA" id="ARBA00023136"/>
    </source>
</evidence>
<gene>
    <name evidence="14" type="ORF">HNQ52_001210</name>
</gene>
<comment type="function">
    <text evidence="1">Involved in the TonB-dependent energy-dependent transport of various receptor-bound substrates.</text>
</comment>
<evidence type="ECO:0000256" key="2">
    <source>
        <dbReference type="ARBA" id="ARBA00004249"/>
    </source>
</evidence>
<keyword evidence="7" id="KW-0997">Cell inner membrane</keyword>
<dbReference type="PANTHER" id="PTHR30558:SF12">
    <property type="entry name" value="BIOPOLYMER TRANSPORT PROTEIN EXBD"/>
    <property type="match status" value="1"/>
</dbReference>
<evidence type="ECO:0000256" key="3">
    <source>
        <dbReference type="ARBA" id="ARBA00005811"/>
    </source>
</evidence>
<reference evidence="14 15" key="1">
    <citation type="submission" date="2020-08" db="EMBL/GenBank/DDBJ databases">
        <title>Genomic Encyclopedia of Type Strains, Phase IV (KMG-IV): sequencing the most valuable type-strain genomes for metagenomic binning, comparative biology and taxonomic classification.</title>
        <authorList>
            <person name="Goeker M."/>
        </authorList>
    </citation>
    <scope>NUCLEOTIDE SEQUENCE [LARGE SCALE GENOMIC DNA]</scope>
    <source>
        <strain evidence="14 15">DSM 24163</strain>
    </source>
</reference>